<sequence length="364" mass="40808">MRSMLQEQLWQAGEYGITAIVFLTMLPVLLPSMVILSALFFTFLLPLLCAIGGLYFLQKHATMLYSYLTVDLCHEEKSAPSFWSADFPLLGVIRKEGDPMDVLEEVDDETASSELPEVPSAAGQQCHTVGPQVKKTAGLERQREGSIDFTGCCTESGGPESMTLDYSSLEMFRLDDESASEEESFESTSDGARESDSVSGFHGRRSFPFEGYSGFRSTASQASEASEEKAGSGAMERSRAAPRCSGDVYDSEEEMHLQQFAWLLQFWRQKEFQAGPHALGHAKLQNELRFLRKVHDEEAQLRRELEAIRRIVGVRETADRPLVSDIEELSQFLRVELPSRRDGIKQLKWARDAVEVLKTVVGRE</sequence>
<comment type="caution">
    <text evidence="3">The sequence shown here is derived from an EMBL/GenBank/DDBJ whole genome shotgun (WGS) entry which is preliminary data.</text>
</comment>
<evidence type="ECO:0000256" key="1">
    <source>
        <dbReference type="SAM" id="MobiDB-lite"/>
    </source>
</evidence>
<evidence type="ECO:0000313" key="4">
    <source>
        <dbReference type="Proteomes" id="UP001605036"/>
    </source>
</evidence>
<evidence type="ECO:0008006" key="5">
    <source>
        <dbReference type="Google" id="ProtNLM"/>
    </source>
</evidence>
<feature type="transmembrane region" description="Helical" evidence="2">
    <location>
        <begin position="12"/>
        <end position="30"/>
    </location>
</feature>
<keyword evidence="2" id="KW-0812">Transmembrane</keyword>
<proteinExistence type="predicted"/>
<feature type="region of interest" description="Disordered" evidence="1">
    <location>
        <begin position="218"/>
        <end position="242"/>
    </location>
</feature>
<keyword evidence="2" id="KW-1133">Transmembrane helix</keyword>
<accession>A0ABD1Z0L7</accession>
<keyword evidence="4" id="KW-1185">Reference proteome</keyword>
<feature type="transmembrane region" description="Helical" evidence="2">
    <location>
        <begin position="36"/>
        <end position="57"/>
    </location>
</feature>
<dbReference type="EMBL" id="JBHFFA010000002">
    <property type="protein sequence ID" value="KAL2641336.1"/>
    <property type="molecule type" value="Genomic_DNA"/>
</dbReference>
<dbReference type="AlphaFoldDB" id="A0ABD1Z0L7"/>
<protein>
    <recommendedName>
        <fullName evidence="5">Transmembrane protein</fullName>
    </recommendedName>
</protein>
<gene>
    <name evidence="3" type="ORF">R1flu_008923</name>
</gene>
<organism evidence="3 4">
    <name type="scientific">Riccia fluitans</name>
    <dbReference type="NCBI Taxonomy" id="41844"/>
    <lineage>
        <taxon>Eukaryota</taxon>
        <taxon>Viridiplantae</taxon>
        <taxon>Streptophyta</taxon>
        <taxon>Embryophyta</taxon>
        <taxon>Marchantiophyta</taxon>
        <taxon>Marchantiopsida</taxon>
        <taxon>Marchantiidae</taxon>
        <taxon>Marchantiales</taxon>
        <taxon>Ricciaceae</taxon>
        <taxon>Riccia</taxon>
    </lineage>
</organism>
<keyword evidence="2" id="KW-0472">Membrane</keyword>
<dbReference type="Proteomes" id="UP001605036">
    <property type="component" value="Unassembled WGS sequence"/>
</dbReference>
<evidence type="ECO:0000256" key="2">
    <source>
        <dbReference type="SAM" id="Phobius"/>
    </source>
</evidence>
<feature type="region of interest" description="Disordered" evidence="1">
    <location>
        <begin position="175"/>
        <end position="200"/>
    </location>
</feature>
<name>A0ABD1Z0L7_9MARC</name>
<reference evidence="3 4" key="1">
    <citation type="submission" date="2024-09" db="EMBL/GenBank/DDBJ databases">
        <title>Chromosome-scale assembly of Riccia fluitans.</title>
        <authorList>
            <person name="Paukszto L."/>
            <person name="Sawicki J."/>
            <person name="Karawczyk K."/>
            <person name="Piernik-Szablinska J."/>
            <person name="Szczecinska M."/>
            <person name="Mazdziarz M."/>
        </authorList>
    </citation>
    <scope>NUCLEOTIDE SEQUENCE [LARGE SCALE GENOMIC DNA]</scope>
    <source>
        <strain evidence="3">Rf_01</strain>
        <tissue evidence="3">Aerial parts of the thallus</tissue>
    </source>
</reference>
<evidence type="ECO:0000313" key="3">
    <source>
        <dbReference type="EMBL" id="KAL2641336.1"/>
    </source>
</evidence>